<name>A0A1Y2HLF5_9FUNG</name>
<dbReference type="Proteomes" id="UP000193411">
    <property type="component" value="Unassembled WGS sequence"/>
</dbReference>
<dbReference type="AlphaFoldDB" id="A0A1Y2HLF5"/>
<gene>
    <name evidence="2" type="ORF">BCR44DRAFT_1434147</name>
</gene>
<evidence type="ECO:0000256" key="1">
    <source>
        <dbReference type="SAM" id="MobiDB-lite"/>
    </source>
</evidence>
<proteinExistence type="predicted"/>
<feature type="region of interest" description="Disordered" evidence="1">
    <location>
        <begin position="213"/>
        <end position="233"/>
    </location>
</feature>
<accession>A0A1Y2HLF5</accession>
<keyword evidence="3" id="KW-1185">Reference proteome</keyword>
<evidence type="ECO:0000313" key="3">
    <source>
        <dbReference type="Proteomes" id="UP000193411"/>
    </source>
</evidence>
<reference evidence="2 3" key="1">
    <citation type="submission" date="2016-07" db="EMBL/GenBank/DDBJ databases">
        <title>Pervasive Adenine N6-methylation of Active Genes in Fungi.</title>
        <authorList>
            <consortium name="DOE Joint Genome Institute"/>
            <person name="Mondo S.J."/>
            <person name="Dannebaum R.O."/>
            <person name="Kuo R.C."/>
            <person name="Labutti K."/>
            <person name="Haridas S."/>
            <person name="Kuo A."/>
            <person name="Salamov A."/>
            <person name="Ahrendt S.R."/>
            <person name="Lipzen A."/>
            <person name="Sullivan W."/>
            <person name="Andreopoulos W.B."/>
            <person name="Clum A."/>
            <person name="Lindquist E."/>
            <person name="Daum C."/>
            <person name="Ramamoorthy G.K."/>
            <person name="Gryganskyi A."/>
            <person name="Culley D."/>
            <person name="Magnuson J.K."/>
            <person name="James T.Y."/>
            <person name="O'Malley M.A."/>
            <person name="Stajich J.E."/>
            <person name="Spatafora J.W."/>
            <person name="Visel A."/>
            <person name="Grigoriev I.V."/>
        </authorList>
    </citation>
    <scope>NUCLEOTIDE SEQUENCE [LARGE SCALE GENOMIC DNA]</scope>
    <source>
        <strain evidence="2 3">PL171</strain>
    </source>
</reference>
<organism evidence="2 3">
    <name type="scientific">Catenaria anguillulae PL171</name>
    <dbReference type="NCBI Taxonomy" id="765915"/>
    <lineage>
        <taxon>Eukaryota</taxon>
        <taxon>Fungi</taxon>
        <taxon>Fungi incertae sedis</taxon>
        <taxon>Blastocladiomycota</taxon>
        <taxon>Blastocladiomycetes</taxon>
        <taxon>Blastocladiales</taxon>
        <taxon>Catenariaceae</taxon>
        <taxon>Catenaria</taxon>
    </lineage>
</organism>
<comment type="caution">
    <text evidence="2">The sequence shown here is derived from an EMBL/GenBank/DDBJ whole genome shotgun (WGS) entry which is preliminary data.</text>
</comment>
<evidence type="ECO:0000313" key="2">
    <source>
        <dbReference type="EMBL" id="ORZ35405.1"/>
    </source>
</evidence>
<dbReference type="EMBL" id="MCFL01000022">
    <property type="protein sequence ID" value="ORZ35405.1"/>
    <property type="molecule type" value="Genomic_DNA"/>
</dbReference>
<sequence>MVVHVTNLVCDYLFAKRVMASARLAAARGIGDHFAGPGGATVVPRLRREDVVRLTLPYVPPAATTMLYVVVSLMTLVDGERWGKAMYFSIGLNRLAPLVETACFYLWSVGHTRVLLKALSLSQTKSISATHLSIPPAHHRDPPELDLALAIQLDSYYAKSVYAPSSPNAPPAYAPPFAGTVATVSVGTVTTSTVTVELERDGAVPPIVQRAYTPPQRARGLPRSPQPQVRMHF</sequence>
<protein>
    <submittedName>
        <fullName evidence="2">Uncharacterized protein</fullName>
    </submittedName>
</protein>